<sequence>MHKKHNASVLFLSRRRRRAAAQAPNHARKAPATHEQRGASNAGALPSFAGRCRKLKGTAAAGPVVPTRTRVGERVTGLGRQRAWQARTCSVPSRATGHPEWPPAEEEGSCIFSYLDEAQRRPTRRLGRCCSFPCLLHGYEGRRSRSQYVAEGCRASDVNTRRRNLRSITQLRRVPPLLKESRPTPTDTRKRDAKATLDLIGVTRPDTTLARGALSEQDLPQTCCPADWHWEQECVTERNEYTAAMGCAGRERRVGR</sequence>
<keyword evidence="3" id="KW-1185">Reference proteome</keyword>
<name>A0A9J6DJ04_RHIMP</name>
<evidence type="ECO:0000313" key="3">
    <source>
        <dbReference type="Proteomes" id="UP000821866"/>
    </source>
</evidence>
<dbReference type="Proteomes" id="UP000821866">
    <property type="component" value="Chromosome 7"/>
</dbReference>
<dbReference type="AlphaFoldDB" id="A0A9J6DJ04"/>
<comment type="caution">
    <text evidence="2">The sequence shown here is derived from an EMBL/GenBank/DDBJ whole genome shotgun (WGS) entry which is preliminary data.</text>
</comment>
<proteinExistence type="predicted"/>
<evidence type="ECO:0000313" key="2">
    <source>
        <dbReference type="EMBL" id="KAH8021817.1"/>
    </source>
</evidence>
<protein>
    <submittedName>
        <fullName evidence="2">Uncharacterized protein</fullName>
    </submittedName>
</protein>
<reference evidence="2" key="2">
    <citation type="submission" date="2021-09" db="EMBL/GenBank/DDBJ databases">
        <authorList>
            <person name="Jia N."/>
            <person name="Wang J."/>
            <person name="Shi W."/>
            <person name="Du L."/>
            <person name="Sun Y."/>
            <person name="Zhan W."/>
            <person name="Jiang J."/>
            <person name="Wang Q."/>
            <person name="Zhang B."/>
            <person name="Ji P."/>
            <person name="Sakyi L.B."/>
            <person name="Cui X."/>
            <person name="Yuan T."/>
            <person name="Jiang B."/>
            <person name="Yang W."/>
            <person name="Lam T.T.-Y."/>
            <person name="Chang Q."/>
            <person name="Ding S."/>
            <person name="Wang X."/>
            <person name="Zhu J."/>
            <person name="Ruan X."/>
            <person name="Zhao L."/>
            <person name="Wei J."/>
            <person name="Que T."/>
            <person name="Du C."/>
            <person name="Cheng J."/>
            <person name="Dai P."/>
            <person name="Han X."/>
            <person name="Huang E."/>
            <person name="Gao Y."/>
            <person name="Liu J."/>
            <person name="Shao H."/>
            <person name="Ye R."/>
            <person name="Li L."/>
            <person name="Wei W."/>
            <person name="Wang X."/>
            <person name="Wang C."/>
            <person name="Huo Q."/>
            <person name="Li W."/>
            <person name="Guo W."/>
            <person name="Chen H."/>
            <person name="Chen S."/>
            <person name="Zhou L."/>
            <person name="Zhou L."/>
            <person name="Ni X."/>
            <person name="Tian J."/>
            <person name="Zhou Y."/>
            <person name="Sheng Y."/>
            <person name="Liu T."/>
            <person name="Pan Y."/>
            <person name="Xia L."/>
            <person name="Li J."/>
            <person name="Zhao F."/>
            <person name="Cao W."/>
        </authorList>
    </citation>
    <scope>NUCLEOTIDE SEQUENCE</scope>
    <source>
        <strain evidence="2">Rmic-2018</strain>
        <tissue evidence="2">Larvae</tissue>
    </source>
</reference>
<feature type="region of interest" description="Disordered" evidence="1">
    <location>
        <begin position="1"/>
        <end position="45"/>
    </location>
</feature>
<evidence type="ECO:0000256" key="1">
    <source>
        <dbReference type="SAM" id="MobiDB-lite"/>
    </source>
</evidence>
<dbReference type="EMBL" id="JABSTU010000009">
    <property type="protein sequence ID" value="KAH8021817.1"/>
    <property type="molecule type" value="Genomic_DNA"/>
</dbReference>
<organism evidence="2 3">
    <name type="scientific">Rhipicephalus microplus</name>
    <name type="common">Cattle tick</name>
    <name type="synonym">Boophilus microplus</name>
    <dbReference type="NCBI Taxonomy" id="6941"/>
    <lineage>
        <taxon>Eukaryota</taxon>
        <taxon>Metazoa</taxon>
        <taxon>Ecdysozoa</taxon>
        <taxon>Arthropoda</taxon>
        <taxon>Chelicerata</taxon>
        <taxon>Arachnida</taxon>
        <taxon>Acari</taxon>
        <taxon>Parasitiformes</taxon>
        <taxon>Ixodida</taxon>
        <taxon>Ixodoidea</taxon>
        <taxon>Ixodidae</taxon>
        <taxon>Rhipicephalinae</taxon>
        <taxon>Rhipicephalus</taxon>
        <taxon>Boophilus</taxon>
    </lineage>
</organism>
<accession>A0A9J6DJ04</accession>
<gene>
    <name evidence="2" type="ORF">HPB51_018309</name>
</gene>
<reference evidence="2" key="1">
    <citation type="journal article" date="2020" name="Cell">
        <title>Large-Scale Comparative Analyses of Tick Genomes Elucidate Their Genetic Diversity and Vector Capacities.</title>
        <authorList>
            <consortium name="Tick Genome and Microbiome Consortium (TIGMIC)"/>
            <person name="Jia N."/>
            <person name="Wang J."/>
            <person name="Shi W."/>
            <person name="Du L."/>
            <person name="Sun Y."/>
            <person name="Zhan W."/>
            <person name="Jiang J.F."/>
            <person name="Wang Q."/>
            <person name="Zhang B."/>
            <person name="Ji P."/>
            <person name="Bell-Sakyi L."/>
            <person name="Cui X.M."/>
            <person name="Yuan T.T."/>
            <person name="Jiang B.G."/>
            <person name="Yang W.F."/>
            <person name="Lam T.T."/>
            <person name="Chang Q.C."/>
            <person name="Ding S.J."/>
            <person name="Wang X.J."/>
            <person name="Zhu J.G."/>
            <person name="Ruan X.D."/>
            <person name="Zhao L."/>
            <person name="Wei J.T."/>
            <person name="Ye R.Z."/>
            <person name="Que T.C."/>
            <person name="Du C.H."/>
            <person name="Zhou Y.H."/>
            <person name="Cheng J.X."/>
            <person name="Dai P.F."/>
            <person name="Guo W.B."/>
            <person name="Han X.H."/>
            <person name="Huang E.J."/>
            <person name="Li L.F."/>
            <person name="Wei W."/>
            <person name="Gao Y.C."/>
            <person name="Liu J.Z."/>
            <person name="Shao H.Z."/>
            <person name="Wang X."/>
            <person name="Wang C.C."/>
            <person name="Yang T.C."/>
            <person name="Huo Q.B."/>
            <person name="Li W."/>
            <person name="Chen H.Y."/>
            <person name="Chen S.E."/>
            <person name="Zhou L.G."/>
            <person name="Ni X.B."/>
            <person name="Tian J.H."/>
            <person name="Sheng Y."/>
            <person name="Liu T."/>
            <person name="Pan Y.S."/>
            <person name="Xia L.Y."/>
            <person name="Li J."/>
            <person name="Zhao F."/>
            <person name="Cao W.C."/>
        </authorList>
    </citation>
    <scope>NUCLEOTIDE SEQUENCE</scope>
    <source>
        <strain evidence="2">Rmic-2018</strain>
    </source>
</reference>